<name>A0AA88S8X1_TACVA</name>
<sequence>MSGSDKPLPLPGSGHAHALGIFPMPPYPYFIPHMLGGISPPALPALPLSGYSTPSPASCPTAASERIPRLVRATPTEVV</sequence>
<evidence type="ECO:0000313" key="1">
    <source>
        <dbReference type="EMBL" id="KAK2829719.1"/>
    </source>
</evidence>
<comment type="caution">
    <text evidence="1">The sequence shown here is derived from an EMBL/GenBank/DDBJ whole genome shotgun (WGS) entry which is preliminary data.</text>
</comment>
<dbReference type="Proteomes" id="UP001187315">
    <property type="component" value="Unassembled WGS sequence"/>
</dbReference>
<proteinExistence type="predicted"/>
<accession>A0AA88S8X1</accession>
<evidence type="ECO:0008006" key="3">
    <source>
        <dbReference type="Google" id="ProtNLM"/>
    </source>
</evidence>
<organism evidence="1 2">
    <name type="scientific">Tachysurus vachellii</name>
    <name type="common">Darkbarbel catfish</name>
    <name type="synonym">Pelteobagrus vachellii</name>
    <dbReference type="NCBI Taxonomy" id="175792"/>
    <lineage>
        <taxon>Eukaryota</taxon>
        <taxon>Metazoa</taxon>
        <taxon>Chordata</taxon>
        <taxon>Craniata</taxon>
        <taxon>Vertebrata</taxon>
        <taxon>Euteleostomi</taxon>
        <taxon>Actinopterygii</taxon>
        <taxon>Neopterygii</taxon>
        <taxon>Teleostei</taxon>
        <taxon>Ostariophysi</taxon>
        <taxon>Siluriformes</taxon>
        <taxon>Bagridae</taxon>
        <taxon>Tachysurus</taxon>
    </lineage>
</organism>
<keyword evidence="2" id="KW-1185">Reference proteome</keyword>
<evidence type="ECO:0000313" key="2">
    <source>
        <dbReference type="Proteomes" id="UP001187315"/>
    </source>
</evidence>
<gene>
    <name evidence="1" type="ORF">Q7C36_017709</name>
</gene>
<dbReference type="AlphaFoldDB" id="A0AA88S8X1"/>
<dbReference type="EMBL" id="JAVHJS010000018">
    <property type="protein sequence ID" value="KAK2829719.1"/>
    <property type="molecule type" value="Genomic_DNA"/>
</dbReference>
<protein>
    <recommendedName>
        <fullName evidence="3">Retinoic acid receptor alpha</fullName>
    </recommendedName>
</protein>
<reference evidence="1" key="1">
    <citation type="submission" date="2023-08" db="EMBL/GenBank/DDBJ databases">
        <title>Pelteobagrus vachellii genome.</title>
        <authorList>
            <person name="Liu H."/>
        </authorList>
    </citation>
    <scope>NUCLEOTIDE SEQUENCE</scope>
    <source>
        <strain evidence="1">PRFRI_2022a</strain>
        <tissue evidence="1">Muscle</tissue>
    </source>
</reference>